<dbReference type="InterPro" id="IPR006249">
    <property type="entry name" value="Aconitase/IRP2"/>
</dbReference>
<feature type="domain" description="Aconitase/3-isopropylmalate dehydratase large subunit alpha/beta/alpha" evidence="2">
    <location>
        <begin position="1"/>
        <end position="175"/>
    </location>
</feature>
<organism evidence="3 4">
    <name type="scientific">Parnassius apollo</name>
    <name type="common">Apollo butterfly</name>
    <name type="synonym">Papilio apollo</name>
    <dbReference type="NCBI Taxonomy" id="110799"/>
    <lineage>
        <taxon>Eukaryota</taxon>
        <taxon>Metazoa</taxon>
        <taxon>Ecdysozoa</taxon>
        <taxon>Arthropoda</taxon>
        <taxon>Hexapoda</taxon>
        <taxon>Insecta</taxon>
        <taxon>Pterygota</taxon>
        <taxon>Neoptera</taxon>
        <taxon>Endopterygota</taxon>
        <taxon>Lepidoptera</taxon>
        <taxon>Glossata</taxon>
        <taxon>Ditrysia</taxon>
        <taxon>Papilionoidea</taxon>
        <taxon>Papilionidae</taxon>
        <taxon>Parnassiinae</taxon>
        <taxon>Parnassini</taxon>
        <taxon>Parnassius</taxon>
        <taxon>Parnassius</taxon>
    </lineage>
</organism>
<sequence>MLLPKVVGYKLVGELNPLATSTDLVLTITKHLRSLGVVGKFVEFFGPGVEALSIADRATVANMCPEFGATVAHFPVDNRSLQYLVQTNRSEEKIRVIEAYLRATKQFRDYNNTEQDPIFSEIVELDLSTVVTSVSGPKRPQDRVSVSVMKKDFRDCLTNKDEELTINEDQNTEQGPIDQNIRSQEQQELNSNEQQGSTARPILHRRRQNNPPELIEAKKRMDEAYSFMKQHSQLQLKDEDDECSTFGVLVARKLRKLSEQRRDIMMAKIHELFVDEHVYNFNLPNYSSSRPNSAATMLSYTPSPPQINIASPSAVASSPKVAYPTDVASLNSATSQPNSDATMLSYTPSPPQSNIASPPQVAFPTEVEYLNCVNSYPNSTKVLYTSSSPQMDAPSPAYHVEYSEYSNDTPLNLPNPTSRMVSYTPSPSQIPRGKNN</sequence>
<evidence type="ECO:0000313" key="4">
    <source>
        <dbReference type="Proteomes" id="UP000691718"/>
    </source>
</evidence>
<feature type="compositionally biased region" description="Polar residues" evidence="1">
    <location>
        <begin position="404"/>
        <end position="436"/>
    </location>
</feature>
<gene>
    <name evidence="3" type="ORF">PAPOLLO_LOCUS10099</name>
</gene>
<dbReference type="EMBL" id="CAJQZP010000714">
    <property type="protein sequence ID" value="CAG4980676.1"/>
    <property type="molecule type" value="Genomic_DNA"/>
</dbReference>
<feature type="region of interest" description="Disordered" evidence="1">
    <location>
        <begin position="330"/>
        <end position="357"/>
    </location>
</feature>
<reference evidence="3" key="1">
    <citation type="submission" date="2021-04" db="EMBL/GenBank/DDBJ databases">
        <authorList>
            <person name="Tunstrom K."/>
        </authorList>
    </citation>
    <scope>NUCLEOTIDE SEQUENCE</scope>
</reference>
<dbReference type="AlphaFoldDB" id="A0A8S3WV29"/>
<comment type="caution">
    <text evidence="3">The sequence shown here is derived from an EMBL/GenBank/DDBJ whole genome shotgun (WGS) entry which is preliminary data.</text>
</comment>
<protein>
    <submittedName>
        <fullName evidence="3">(apollo) hypothetical protein</fullName>
    </submittedName>
</protein>
<feature type="region of interest" description="Disordered" evidence="1">
    <location>
        <begin position="385"/>
        <end position="436"/>
    </location>
</feature>
<dbReference type="OrthoDB" id="6937819at2759"/>
<dbReference type="PANTHER" id="PTHR11670">
    <property type="entry name" value="ACONITASE/IRON-RESPONSIVE ELEMENT FAMILY MEMBER"/>
    <property type="match status" value="1"/>
</dbReference>
<feature type="compositionally biased region" description="Low complexity" evidence="1">
    <location>
        <begin position="185"/>
        <end position="195"/>
    </location>
</feature>
<evidence type="ECO:0000256" key="1">
    <source>
        <dbReference type="SAM" id="MobiDB-lite"/>
    </source>
</evidence>
<dbReference type="Pfam" id="PF00330">
    <property type="entry name" value="Aconitase"/>
    <property type="match status" value="1"/>
</dbReference>
<evidence type="ECO:0000259" key="2">
    <source>
        <dbReference type="Pfam" id="PF00330"/>
    </source>
</evidence>
<dbReference type="Proteomes" id="UP000691718">
    <property type="component" value="Unassembled WGS sequence"/>
</dbReference>
<name>A0A8S3WV29_PARAO</name>
<feature type="region of interest" description="Disordered" evidence="1">
    <location>
        <begin position="185"/>
        <end position="211"/>
    </location>
</feature>
<evidence type="ECO:0000313" key="3">
    <source>
        <dbReference type="EMBL" id="CAG4980676.1"/>
    </source>
</evidence>
<proteinExistence type="predicted"/>
<keyword evidence="4" id="KW-1185">Reference proteome</keyword>
<dbReference type="InterPro" id="IPR001030">
    <property type="entry name" value="Acoase/IPM_deHydtase_lsu_aba"/>
</dbReference>
<accession>A0A8S3WV29</accession>